<dbReference type="AlphaFoldDB" id="A0AAD6R4Z3"/>
<protein>
    <submittedName>
        <fullName evidence="2">Uncharacterized protein</fullName>
    </submittedName>
</protein>
<keyword evidence="3" id="KW-1185">Reference proteome</keyword>
<evidence type="ECO:0000256" key="1">
    <source>
        <dbReference type="SAM" id="MobiDB-lite"/>
    </source>
</evidence>
<proteinExistence type="predicted"/>
<dbReference type="Proteomes" id="UP001164929">
    <property type="component" value="Chromosome 3"/>
</dbReference>
<gene>
    <name evidence="2" type="ORF">NC653_007791</name>
</gene>
<feature type="compositionally biased region" description="Polar residues" evidence="1">
    <location>
        <begin position="1"/>
        <end position="12"/>
    </location>
</feature>
<dbReference type="EMBL" id="JAQIZT010000003">
    <property type="protein sequence ID" value="KAJ7002428.1"/>
    <property type="molecule type" value="Genomic_DNA"/>
</dbReference>
<feature type="region of interest" description="Disordered" evidence="1">
    <location>
        <begin position="62"/>
        <end position="89"/>
    </location>
</feature>
<name>A0AAD6R4Z3_9ROSI</name>
<feature type="compositionally biased region" description="Low complexity" evidence="1">
    <location>
        <begin position="18"/>
        <end position="28"/>
    </location>
</feature>
<sequence>MRGSPSSSTAQSPCLKGSISSPPSSSASFEDSLLFTLEEQGMNMAYEGPGVDFGTLHLPVPPRLRTSNDEALESQSFDRINRPSPAPLF</sequence>
<feature type="region of interest" description="Disordered" evidence="1">
    <location>
        <begin position="1"/>
        <end position="28"/>
    </location>
</feature>
<comment type="caution">
    <text evidence="2">The sequence shown here is derived from an EMBL/GenBank/DDBJ whole genome shotgun (WGS) entry which is preliminary data.</text>
</comment>
<evidence type="ECO:0000313" key="2">
    <source>
        <dbReference type="EMBL" id="KAJ7002428.1"/>
    </source>
</evidence>
<organism evidence="2 3">
    <name type="scientific">Populus alba x Populus x berolinensis</name>
    <dbReference type="NCBI Taxonomy" id="444605"/>
    <lineage>
        <taxon>Eukaryota</taxon>
        <taxon>Viridiplantae</taxon>
        <taxon>Streptophyta</taxon>
        <taxon>Embryophyta</taxon>
        <taxon>Tracheophyta</taxon>
        <taxon>Spermatophyta</taxon>
        <taxon>Magnoliopsida</taxon>
        <taxon>eudicotyledons</taxon>
        <taxon>Gunneridae</taxon>
        <taxon>Pentapetalae</taxon>
        <taxon>rosids</taxon>
        <taxon>fabids</taxon>
        <taxon>Malpighiales</taxon>
        <taxon>Salicaceae</taxon>
        <taxon>Saliceae</taxon>
        <taxon>Populus</taxon>
    </lineage>
</organism>
<evidence type="ECO:0000313" key="3">
    <source>
        <dbReference type="Proteomes" id="UP001164929"/>
    </source>
</evidence>
<reference evidence="2" key="1">
    <citation type="journal article" date="2023" name="Mol. Ecol. Resour.">
        <title>Chromosome-level genome assembly of a triploid poplar Populus alba 'Berolinensis'.</title>
        <authorList>
            <person name="Chen S."/>
            <person name="Yu Y."/>
            <person name="Wang X."/>
            <person name="Wang S."/>
            <person name="Zhang T."/>
            <person name="Zhou Y."/>
            <person name="He R."/>
            <person name="Meng N."/>
            <person name="Wang Y."/>
            <person name="Liu W."/>
            <person name="Liu Z."/>
            <person name="Liu J."/>
            <person name="Guo Q."/>
            <person name="Huang H."/>
            <person name="Sederoff R.R."/>
            <person name="Wang G."/>
            <person name="Qu G."/>
            <person name="Chen S."/>
        </authorList>
    </citation>
    <scope>NUCLEOTIDE SEQUENCE</scope>
    <source>
        <strain evidence="2">SC-2020</strain>
    </source>
</reference>
<accession>A0AAD6R4Z3</accession>